<feature type="binding site" evidence="7">
    <location>
        <position position="29"/>
    </location>
    <ligand>
        <name>Ca(2+)</name>
        <dbReference type="ChEBI" id="CHEBI:29108"/>
    </ligand>
</feature>
<gene>
    <name evidence="10" type="ORF">Asppvi_000342</name>
</gene>
<sequence length="325" mass="38375">MPQWPFPTSIPYSPSKAGYWSPRTSTLNWCEEDYYATIYSAEVVNSFTNLLFMWLGFKGIRSCQRYGHDTIFQVAFYGYLIVGTGSFLFHSTLKYPMQLVDELSMIYTTCLMCYALFSYSRPLGFRIVLAIALTSLAVFITLYYHYLQDPVFHQVAYALLTIVVVLRSMYTMEVTLRPSLRHSTEENRLARQKKGLPVPSKEQQRYQNARDLRTLKTMWFMVAYGLTLFLGGFLIWNLDNRFCPTLRRWRRQVGLPWGVFLEGHGWWHVMTGIGAYLYIIWGIWLRHCLNKRQEEYDLWWPHFWNFPEIVRVNTDSGSRPVKKSI</sequence>
<comment type="cofactor">
    <cofactor evidence="8">
        <name>Zn(2+)</name>
        <dbReference type="ChEBI" id="CHEBI:29105"/>
    </cofactor>
</comment>
<evidence type="ECO:0000256" key="8">
    <source>
        <dbReference type="PIRSR" id="PIRSR608901-2"/>
    </source>
</evidence>
<feature type="transmembrane region" description="Helical" evidence="9">
    <location>
        <begin position="152"/>
        <end position="170"/>
    </location>
</feature>
<dbReference type="GeneID" id="66998955"/>
<evidence type="ECO:0008006" key="12">
    <source>
        <dbReference type="Google" id="ProtNLM"/>
    </source>
</evidence>
<dbReference type="PANTHER" id="PTHR46187">
    <property type="entry name" value="ALKALINE CERAMIDASE 3"/>
    <property type="match status" value="1"/>
</dbReference>
<dbReference type="Proteomes" id="UP001043456">
    <property type="component" value="Unassembled WGS sequence"/>
</dbReference>
<evidence type="ECO:0000256" key="1">
    <source>
        <dbReference type="ARBA" id="ARBA00004141"/>
    </source>
</evidence>
<dbReference type="PANTHER" id="PTHR46187:SF3">
    <property type="entry name" value="ALKALINE CERAMIDASE 3"/>
    <property type="match status" value="1"/>
</dbReference>
<feature type="binding site" evidence="7">
    <location>
        <position position="31"/>
    </location>
    <ligand>
        <name>Ca(2+)</name>
        <dbReference type="ChEBI" id="CHEBI:29108"/>
    </ligand>
</feature>
<feature type="binding site" evidence="8">
    <location>
        <position position="264"/>
    </location>
    <ligand>
        <name>Zn(2+)</name>
        <dbReference type="ChEBI" id="CHEBI:29105"/>
        <note>catalytic</note>
    </ligand>
</feature>
<evidence type="ECO:0000313" key="10">
    <source>
        <dbReference type="EMBL" id="GIJ81839.1"/>
    </source>
</evidence>
<evidence type="ECO:0000256" key="2">
    <source>
        <dbReference type="ARBA" id="ARBA00009780"/>
    </source>
</evidence>
<feature type="binding site" evidence="8">
    <location>
        <position position="268"/>
    </location>
    <ligand>
        <name>Zn(2+)</name>
        <dbReference type="ChEBI" id="CHEBI:29105"/>
        <note>catalytic</note>
    </ligand>
</feature>
<keyword evidence="4" id="KW-0378">Hydrolase</keyword>
<protein>
    <recommendedName>
        <fullName evidence="12">Alkaline phytoceramidase</fullName>
    </recommendedName>
</protein>
<keyword evidence="7" id="KW-0106">Calcium</keyword>
<proteinExistence type="inferred from homology"/>
<evidence type="ECO:0000256" key="9">
    <source>
        <dbReference type="SAM" id="Phobius"/>
    </source>
</evidence>
<feature type="transmembrane region" description="Helical" evidence="9">
    <location>
        <begin position="265"/>
        <end position="285"/>
    </location>
</feature>
<evidence type="ECO:0000256" key="7">
    <source>
        <dbReference type="PIRSR" id="PIRSR608901-1"/>
    </source>
</evidence>
<feature type="transmembrane region" description="Helical" evidence="9">
    <location>
        <begin position="69"/>
        <end position="91"/>
    </location>
</feature>
<keyword evidence="7" id="KW-0479">Metal-binding</keyword>
<keyword evidence="3 9" id="KW-0812">Transmembrane</keyword>
<dbReference type="GO" id="GO:0016811">
    <property type="term" value="F:hydrolase activity, acting on carbon-nitrogen (but not peptide) bonds, in linear amides"/>
    <property type="evidence" value="ECO:0007669"/>
    <property type="project" value="InterPro"/>
</dbReference>
<comment type="caution">
    <text evidence="10">The sequence shown here is derived from an EMBL/GenBank/DDBJ whole genome shotgun (WGS) entry which is preliminary data.</text>
</comment>
<feature type="transmembrane region" description="Helical" evidence="9">
    <location>
        <begin position="103"/>
        <end position="120"/>
    </location>
</feature>
<dbReference type="GO" id="GO:0005789">
    <property type="term" value="C:endoplasmic reticulum membrane"/>
    <property type="evidence" value="ECO:0007669"/>
    <property type="project" value="TreeGrafter"/>
</dbReference>
<organism evidence="10 11">
    <name type="scientific">Aspergillus pseudoviridinutans</name>
    <dbReference type="NCBI Taxonomy" id="1517512"/>
    <lineage>
        <taxon>Eukaryota</taxon>
        <taxon>Fungi</taxon>
        <taxon>Dikarya</taxon>
        <taxon>Ascomycota</taxon>
        <taxon>Pezizomycotina</taxon>
        <taxon>Eurotiomycetes</taxon>
        <taxon>Eurotiomycetidae</taxon>
        <taxon>Eurotiales</taxon>
        <taxon>Aspergillaceae</taxon>
        <taxon>Aspergillus</taxon>
        <taxon>Aspergillus subgen. Fumigati</taxon>
    </lineage>
</organism>
<dbReference type="GO" id="GO:0046872">
    <property type="term" value="F:metal ion binding"/>
    <property type="evidence" value="ECO:0007669"/>
    <property type="project" value="UniProtKB-KW"/>
</dbReference>
<accession>A0A9P3B5B9</accession>
<dbReference type="RefSeq" id="XP_043152586.1">
    <property type="nucleotide sequence ID" value="XM_043296651.1"/>
</dbReference>
<comment type="similarity">
    <text evidence="2">Belongs to the alkaline ceramidase family.</text>
</comment>
<feature type="binding site" evidence="8">
    <location>
        <position position="90"/>
    </location>
    <ligand>
        <name>Zn(2+)</name>
        <dbReference type="ChEBI" id="CHEBI:29105"/>
        <note>catalytic</note>
    </ligand>
</feature>
<dbReference type="Pfam" id="PF05875">
    <property type="entry name" value="Ceramidase"/>
    <property type="match status" value="1"/>
</dbReference>
<feature type="transmembrane region" description="Helical" evidence="9">
    <location>
        <begin position="34"/>
        <end position="57"/>
    </location>
</feature>
<name>A0A9P3B5B9_9EURO</name>
<keyword evidence="5 9" id="KW-1133">Transmembrane helix</keyword>
<comment type="subcellular location">
    <subcellularLocation>
        <location evidence="1">Membrane</location>
        <topology evidence="1">Multi-pass membrane protein</topology>
    </subcellularLocation>
</comment>
<keyword evidence="8" id="KW-0862">Zinc</keyword>
<keyword evidence="11" id="KW-1185">Reference proteome</keyword>
<reference evidence="10 11" key="1">
    <citation type="submission" date="2018-10" db="EMBL/GenBank/DDBJ databases">
        <title>Pan-genome distribution and transcriptional activeness of fungal secondary metabolism genes in Aspergillus section Fumigati.</title>
        <authorList>
            <person name="Takahashi H."/>
            <person name="Umemura M."/>
            <person name="Ninomiya A."/>
            <person name="Kusuya Y."/>
            <person name="Urayama S."/>
            <person name="Shimizu M."/>
            <person name="Watanabe A."/>
            <person name="Kamei K."/>
            <person name="Yaguchi T."/>
            <person name="Hagiwara D."/>
        </authorList>
    </citation>
    <scope>NUCLEOTIDE SEQUENCE [LARGE SCALE GENOMIC DNA]</scope>
    <source>
        <strain evidence="10 11">IFM 55266</strain>
    </source>
</reference>
<dbReference type="EMBL" id="BHVY01000001">
    <property type="protein sequence ID" value="GIJ81839.1"/>
    <property type="molecule type" value="Genomic_DNA"/>
</dbReference>
<dbReference type="OrthoDB" id="187171at2759"/>
<evidence type="ECO:0000256" key="5">
    <source>
        <dbReference type="ARBA" id="ARBA00022989"/>
    </source>
</evidence>
<evidence type="ECO:0000256" key="6">
    <source>
        <dbReference type="ARBA" id="ARBA00023136"/>
    </source>
</evidence>
<feature type="binding site" evidence="7">
    <location>
        <position position="42"/>
    </location>
    <ligand>
        <name>Ca(2+)</name>
        <dbReference type="ChEBI" id="CHEBI:29108"/>
    </ligand>
</feature>
<evidence type="ECO:0000256" key="3">
    <source>
        <dbReference type="ARBA" id="ARBA00022692"/>
    </source>
</evidence>
<dbReference type="InterPro" id="IPR008901">
    <property type="entry name" value="ACER"/>
</dbReference>
<dbReference type="GO" id="GO:0046514">
    <property type="term" value="P:ceramide catabolic process"/>
    <property type="evidence" value="ECO:0007669"/>
    <property type="project" value="TreeGrafter"/>
</dbReference>
<evidence type="ECO:0000256" key="4">
    <source>
        <dbReference type="ARBA" id="ARBA00022801"/>
    </source>
</evidence>
<feature type="transmembrane region" description="Helical" evidence="9">
    <location>
        <begin position="218"/>
        <end position="238"/>
    </location>
</feature>
<keyword evidence="6 9" id="KW-0472">Membrane</keyword>
<dbReference type="GO" id="GO:0046513">
    <property type="term" value="P:ceramide biosynthetic process"/>
    <property type="evidence" value="ECO:0007669"/>
    <property type="project" value="TreeGrafter"/>
</dbReference>
<dbReference type="AlphaFoldDB" id="A0A9P3B5B9"/>
<feature type="transmembrane region" description="Helical" evidence="9">
    <location>
        <begin position="127"/>
        <end position="146"/>
    </location>
</feature>
<evidence type="ECO:0000313" key="11">
    <source>
        <dbReference type="Proteomes" id="UP001043456"/>
    </source>
</evidence>